<dbReference type="PROSITE" id="PS50893">
    <property type="entry name" value="ABC_TRANSPORTER_2"/>
    <property type="match status" value="1"/>
</dbReference>
<dbReference type="InterPro" id="IPR027417">
    <property type="entry name" value="P-loop_NTPase"/>
</dbReference>
<dbReference type="SMART" id="SM00382">
    <property type="entry name" value="AAA"/>
    <property type="match status" value="1"/>
</dbReference>
<feature type="domain" description="ABC transporter" evidence="8">
    <location>
        <begin position="360"/>
        <end position="600"/>
    </location>
</feature>
<keyword evidence="5 7" id="KW-1133">Transmembrane helix</keyword>
<dbReference type="GO" id="GO:0005524">
    <property type="term" value="F:ATP binding"/>
    <property type="evidence" value="ECO:0007669"/>
    <property type="project" value="UniProtKB-KW"/>
</dbReference>
<dbReference type="InterPro" id="IPR036640">
    <property type="entry name" value="ABC1_TM_sf"/>
</dbReference>
<dbReference type="PANTHER" id="PTHR24221">
    <property type="entry name" value="ATP-BINDING CASSETTE SUB-FAMILY B"/>
    <property type="match status" value="1"/>
</dbReference>
<dbReference type="Gene3D" id="3.40.50.300">
    <property type="entry name" value="P-loop containing nucleotide triphosphate hydrolases"/>
    <property type="match status" value="1"/>
</dbReference>
<dbReference type="Proteomes" id="UP001596250">
    <property type="component" value="Unassembled WGS sequence"/>
</dbReference>
<evidence type="ECO:0000313" key="10">
    <source>
        <dbReference type="EMBL" id="MFC5987469.1"/>
    </source>
</evidence>
<keyword evidence="6 7" id="KW-0472">Membrane</keyword>
<dbReference type="RefSeq" id="WP_379894855.1">
    <property type="nucleotide sequence ID" value="NZ_CBCSCT010000040.1"/>
</dbReference>
<dbReference type="PROSITE" id="PS50929">
    <property type="entry name" value="ABC_TM1F"/>
    <property type="match status" value="1"/>
</dbReference>
<dbReference type="InterPro" id="IPR003439">
    <property type="entry name" value="ABC_transporter-like_ATP-bd"/>
</dbReference>
<evidence type="ECO:0000256" key="6">
    <source>
        <dbReference type="ARBA" id="ARBA00023136"/>
    </source>
</evidence>
<evidence type="ECO:0000259" key="8">
    <source>
        <dbReference type="PROSITE" id="PS50893"/>
    </source>
</evidence>
<dbReference type="InterPro" id="IPR017871">
    <property type="entry name" value="ABC_transporter-like_CS"/>
</dbReference>
<proteinExistence type="predicted"/>
<dbReference type="SUPFAM" id="SSF52540">
    <property type="entry name" value="P-loop containing nucleoside triphosphate hydrolases"/>
    <property type="match status" value="1"/>
</dbReference>
<sequence length="611" mass="69775">MGSALRKLFFINDRKLVVLRTLRKMTPFIVKAAPYSLFSLLCLQLAAAAMPVVQLFLTKTLIEHVTFLLNEGHGISRVYEVLALQTGVYLVGKSLDYIERVMTYRVQQKLKYQVEQTFIEKVTRLPLIYFDQSGFHDQMQRASVGMDLRGFHLFSLMIGLLKNGISLLAMIGTLFLFHWTLSLALLLMMLPKMLVNMKTGHARYQQMQMQTPASRKMQYLFHLLQSREAAKEIRLFRLTDYLTKRWSHLFWQTHDEKYKLERKNGFYLMLTHYGDVLFHAAIIAWLVWIGSQHQLTIGDYVALTQALISIQPMIHTIGENIALMYEEALFIDELFTYLELPEEHHAQQTEAFPVPLKKGIRVQQLSFTYPGQEQETIKDISFTVRPGETIAIVGENGSGKSTLIKCLLGLYQTGPGHIFYDDVDIAHIDISSLRSHVSAVFQDYMSYYLTVRENIGFGSIDRMGLDADIEAAAGKAGIDDMVDRFEQKYETELGPVFHGGQELSGGQWQKIAIGRAYMRSAPVMVLDEPTAALDPYAEEEIYNRFAELAEGSTTFMVSHRLGSCTMADRILLLKDGSLIEEGTHEELLARNGEYASMFRLQAKWYRSEAKV</sequence>
<organism evidence="10 11">
    <name type="scientific">Marinicrinis lubricantis</name>
    <dbReference type="NCBI Taxonomy" id="2086470"/>
    <lineage>
        <taxon>Bacteria</taxon>
        <taxon>Bacillati</taxon>
        <taxon>Bacillota</taxon>
        <taxon>Bacilli</taxon>
        <taxon>Bacillales</taxon>
        <taxon>Paenibacillaceae</taxon>
    </lineage>
</organism>
<gene>
    <name evidence="10" type="ORF">ACFPXP_13760</name>
</gene>
<dbReference type="Pfam" id="PF00005">
    <property type="entry name" value="ABC_tran"/>
    <property type="match status" value="1"/>
</dbReference>
<dbReference type="InterPro" id="IPR039421">
    <property type="entry name" value="Type_1_exporter"/>
</dbReference>
<feature type="transmembrane region" description="Helical" evidence="7">
    <location>
        <begin position="165"/>
        <end position="188"/>
    </location>
</feature>
<dbReference type="InterPro" id="IPR003593">
    <property type="entry name" value="AAA+_ATPase"/>
</dbReference>
<evidence type="ECO:0000256" key="4">
    <source>
        <dbReference type="ARBA" id="ARBA00022840"/>
    </source>
</evidence>
<keyword evidence="4 10" id="KW-0067">ATP-binding</keyword>
<evidence type="ECO:0000256" key="7">
    <source>
        <dbReference type="SAM" id="Phobius"/>
    </source>
</evidence>
<protein>
    <submittedName>
        <fullName evidence="10">ABC transporter ATP-binding protein</fullName>
    </submittedName>
</protein>
<evidence type="ECO:0000256" key="2">
    <source>
        <dbReference type="ARBA" id="ARBA00022692"/>
    </source>
</evidence>
<reference evidence="11" key="1">
    <citation type="journal article" date="2019" name="Int. J. Syst. Evol. Microbiol.">
        <title>The Global Catalogue of Microorganisms (GCM) 10K type strain sequencing project: providing services to taxonomists for standard genome sequencing and annotation.</title>
        <authorList>
            <consortium name="The Broad Institute Genomics Platform"/>
            <consortium name="The Broad Institute Genome Sequencing Center for Infectious Disease"/>
            <person name="Wu L."/>
            <person name="Ma J."/>
        </authorList>
    </citation>
    <scope>NUCLEOTIDE SEQUENCE [LARGE SCALE GENOMIC DNA]</scope>
    <source>
        <strain evidence="11">CCM 8749</strain>
    </source>
</reference>
<evidence type="ECO:0000256" key="3">
    <source>
        <dbReference type="ARBA" id="ARBA00022741"/>
    </source>
</evidence>
<dbReference type="SUPFAM" id="SSF90123">
    <property type="entry name" value="ABC transporter transmembrane region"/>
    <property type="match status" value="1"/>
</dbReference>
<dbReference type="EMBL" id="JBHSQV010000163">
    <property type="protein sequence ID" value="MFC5987469.1"/>
    <property type="molecule type" value="Genomic_DNA"/>
</dbReference>
<feature type="domain" description="ABC transmembrane type-1" evidence="9">
    <location>
        <begin position="40"/>
        <end position="326"/>
    </location>
</feature>
<keyword evidence="2 7" id="KW-0812">Transmembrane</keyword>
<evidence type="ECO:0000313" key="11">
    <source>
        <dbReference type="Proteomes" id="UP001596250"/>
    </source>
</evidence>
<keyword evidence="11" id="KW-1185">Reference proteome</keyword>
<accession>A0ABW1IQU7</accession>
<dbReference type="PROSITE" id="PS00211">
    <property type="entry name" value="ABC_TRANSPORTER_1"/>
    <property type="match status" value="1"/>
</dbReference>
<dbReference type="InterPro" id="IPR011527">
    <property type="entry name" value="ABC1_TM_dom"/>
</dbReference>
<comment type="caution">
    <text evidence="10">The sequence shown here is derived from an EMBL/GenBank/DDBJ whole genome shotgun (WGS) entry which is preliminary data.</text>
</comment>
<feature type="transmembrane region" description="Helical" evidence="7">
    <location>
        <begin position="266"/>
        <end position="288"/>
    </location>
</feature>
<dbReference type="Pfam" id="PF00664">
    <property type="entry name" value="ABC_membrane"/>
    <property type="match status" value="1"/>
</dbReference>
<dbReference type="PANTHER" id="PTHR24221:SF646">
    <property type="entry name" value="HAEMOLYSIN SECRETION ATP-BINDING PROTEIN"/>
    <property type="match status" value="1"/>
</dbReference>
<evidence type="ECO:0000256" key="1">
    <source>
        <dbReference type="ARBA" id="ARBA00004651"/>
    </source>
</evidence>
<evidence type="ECO:0000259" key="9">
    <source>
        <dbReference type="PROSITE" id="PS50929"/>
    </source>
</evidence>
<dbReference type="Gene3D" id="1.20.1560.10">
    <property type="entry name" value="ABC transporter type 1, transmembrane domain"/>
    <property type="match status" value="1"/>
</dbReference>
<keyword evidence="3" id="KW-0547">Nucleotide-binding</keyword>
<comment type="subcellular location">
    <subcellularLocation>
        <location evidence="1">Cell membrane</location>
        <topology evidence="1">Multi-pass membrane protein</topology>
    </subcellularLocation>
</comment>
<evidence type="ECO:0000256" key="5">
    <source>
        <dbReference type="ARBA" id="ARBA00022989"/>
    </source>
</evidence>
<name>A0ABW1IQU7_9BACL</name>